<name>A0A418VV04_9PROT</name>
<protein>
    <submittedName>
        <fullName evidence="2">Uncharacterized protein</fullName>
    </submittedName>
</protein>
<reference evidence="2 3" key="1">
    <citation type="submission" date="2018-09" db="EMBL/GenBank/DDBJ databases">
        <authorList>
            <person name="Zhu H."/>
        </authorList>
    </citation>
    <scope>NUCLEOTIDE SEQUENCE [LARGE SCALE GENOMIC DNA]</scope>
    <source>
        <strain evidence="2 3">K2W22B-5</strain>
    </source>
</reference>
<dbReference type="Proteomes" id="UP000283458">
    <property type="component" value="Unassembled WGS sequence"/>
</dbReference>
<feature type="compositionally biased region" description="Basic and acidic residues" evidence="1">
    <location>
        <begin position="124"/>
        <end position="138"/>
    </location>
</feature>
<feature type="region of interest" description="Disordered" evidence="1">
    <location>
        <begin position="240"/>
        <end position="306"/>
    </location>
</feature>
<feature type="region of interest" description="Disordered" evidence="1">
    <location>
        <begin position="178"/>
        <end position="202"/>
    </location>
</feature>
<feature type="compositionally biased region" description="Polar residues" evidence="1">
    <location>
        <begin position="292"/>
        <end position="305"/>
    </location>
</feature>
<feature type="compositionally biased region" description="Low complexity" evidence="1">
    <location>
        <begin position="264"/>
        <end position="290"/>
    </location>
</feature>
<dbReference type="AlphaFoldDB" id="A0A418VV04"/>
<dbReference type="RefSeq" id="WP_119831052.1">
    <property type="nucleotide sequence ID" value="NZ_QYUL01000002.1"/>
</dbReference>
<proteinExistence type="predicted"/>
<sequence length="329" mass="35031">MAGLLTALGGAVAGIGQGLAQQAEEDGKARRKARLLELQHGYRMDEMGAQQRFQTGERTATQDFTTQRDTARFGQEKDMAGLNHGYRIGEIGASGANTQANTRLSSELQLQRDEKQHGYKIEEIDHTAEARESAKRSLGDTSGLSGDDQRQFKALSGLYGDDPDRLRQALAASGNPRLSALAQGGQGGGAAKPKRAEMSADDKRVYDAVIERYTDPMLKKTDWASVGRDLQAGGRDDLAAFAFGQPDPQAWQRLDVPKDLQPPSGSSSGSSSAARPPTVSAAPATTAPPSGKGTQTEPFQATTQADIEWFKSSAPKGAVIVVNGKPFTK</sequence>
<feature type="region of interest" description="Disordered" evidence="1">
    <location>
        <begin position="124"/>
        <end position="148"/>
    </location>
</feature>
<accession>A0A418VV04</accession>
<organism evidence="2 3">
    <name type="scientific">Azospirillum cavernae</name>
    <dbReference type="NCBI Taxonomy" id="2320860"/>
    <lineage>
        <taxon>Bacteria</taxon>
        <taxon>Pseudomonadati</taxon>
        <taxon>Pseudomonadota</taxon>
        <taxon>Alphaproteobacteria</taxon>
        <taxon>Rhodospirillales</taxon>
        <taxon>Azospirillaceae</taxon>
        <taxon>Azospirillum</taxon>
    </lineage>
</organism>
<dbReference type="EMBL" id="QYUL01000002">
    <property type="protein sequence ID" value="RJF80959.1"/>
    <property type="molecule type" value="Genomic_DNA"/>
</dbReference>
<dbReference type="OrthoDB" id="10010718at2"/>
<comment type="caution">
    <text evidence="2">The sequence shown here is derived from an EMBL/GenBank/DDBJ whole genome shotgun (WGS) entry which is preliminary data.</text>
</comment>
<gene>
    <name evidence="2" type="ORF">D3877_12050</name>
</gene>
<evidence type="ECO:0000313" key="2">
    <source>
        <dbReference type="EMBL" id="RJF80959.1"/>
    </source>
</evidence>
<evidence type="ECO:0000313" key="3">
    <source>
        <dbReference type="Proteomes" id="UP000283458"/>
    </source>
</evidence>
<keyword evidence="3" id="KW-1185">Reference proteome</keyword>
<evidence type="ECO:0000256" key="1">
    <source>
        <dbReference type="SAM" id="MobiDB-lite"/>
    </source>
</evidence>